<evidence type="ECO:0008006" key="3">
    <source>
        <dbReference type="Google" id="ProtNLM"/>
    </source>
</evidence>
<dbReference type="Proteomes" id="UP000262257">
    <property type="component" value="Unassembled WGS sequence"/>
</dbReference>
<gene>
    <name evidence="1" type="ORF">DIC32_06265</name>
</gene>
<organism evidence="1 2">
    <name type="scientific">Acinetobacter radioresistens</name>
    <dbReference type="NCBI Taxonomy" id="40216"/>
    <lineage>
        <taxon>Bacteria</taxon>
        <taxon>Pseudomonadati</taxon>
        <taxon>Pseudomonadota</taxon>
        <taxon>Gammaproteobacteria</taxon>
        <taxon>Moraxellales</taxon>
        <taxon>Moraxellaceae</taxon>
        <taxon>Acinetobacter</taxon>
    </lineage>
</organism>
<evidence type="ECO:0000313" key="1">
    <source>
        <dbReference type="EMBL" id="HCM31224.1"/>
    </source>
</evidence>
<protein>
    <recommendedName>
        <fullName evidence="3">Lipoprotein</fullName>
    </recommendedName>
</protein>
<proteinExistence type="predicted"/>
<name>A0A3D3G0I2_ACIRA</name>
<dbReference type="EMBL" id="DPXL01000081">
    <property type="protein sequence ID" value="HCM31224.1"/>
    <property type="molecule type" value="Genomic_DNA"/>
</dbReference>
<dbReference type="KEGG" id="arj:DOM24_01715"/>
<dbReference type="RefSeq" id="WP_005016730.1">
    <property type="nucleotide sequence ID" value="NZ_BKHE01000001.1"/>
</dbReference>
<accession>A0A3D3G0I2</accession>
<comment type="caution">
    <text evidence="1">The sequence shown here is derived from an EMBL/GenBank/DDBJ whole genome shotgun (WGS) entry which is preliminary data.</text>
</comment>
<dbReference type="GeneID" id="56304799"/>
<dbReference type="PROSITE" id="PS51257">
    <property type="entry name" value="PROKAR_LIPOPROTEIN"/>
    <property type="match status" value="1"/>
</dbReference>
<dbReference type="AlphaFoldDB" id="A0A3D3G0I2"/>
<reference evidence="1 2" key="1">
    <citation type="journal article" date="2018" name="Nat. Biotechnol.">
        <title>A standardized bacterial taxonomy based on genome phylogeny substantially revises the tree of life.</title>
        <authorList>
            <person name="Parks D.H."/>
            <person name="Chuvochina M."/>
            <person name="Waite D.W."/>
            <person name="Rinke C."/>
            <person name="Skarshewski A."/>
            <person name="Chaumeil P.A."/>
            <person name="Hugenholtz P."/>
        </authorList>
    </citation>
    <scope>NUCLEOTIDE SEQUENCE [LARGE SCALE GENOMIC DNA]</scope>
    <source>
        <strain evidence="1">UBA10045</strain>
    </source>
</reference>
<evidence type="ECO:0000313" key="2">
    <source>
        <dbReference type="Proteomes" id="UP000262257"/>
    </source>
</evidence>
<sequence length="133" mass="14275">MNSLKLVFLGLGFTGLLTACTTTYQAQPNLDTYLEQFIGQSAEQIKAKINLPALGYELKGSPVQTANQLSYTILRPLAVPIPSGLQSVGTGGAVIAPPTSLGANSYEIDMYCQISFILQNNIAKDVQYRGRSC</sequence>